<gene>
    <name evidence="19" type="ORF">CCAE0312_LOCUS8201</name>
</gene>
<dbReference type="SUPFAM" id="SSF57850">
    <property type="entry name" value="RING/U-box"/>
    <property type="match status" value="1"/>
</dbReference>
<feature type="transmembrane region" description="Helical" evidence="17">
    <location>
        <begin position="216"/>
        <end position="241"/>
    </location>
</feature>
<evidence type="ECO:0000256" key="7">
    <source>
        <dbReference type="ARBA" id="ARBA00022692"/>
    </source>
</evidence>
<keyword evidence="10" id="KW-0833">Ubl conjugation pathway</keyword>
<dbReference type="CDD" id="cd16479">
    <property type="entry name" value="RING-H2_synoviolin"/>
    <property type="match status" value="1"/>
</dbReference>
<feature type="transmembrane region" description="Helical" evidence="17">
    <location>
        <begin position="6"/>
        <end position="24"/>
    </location>
</feature>
<keyword evidence="14 17" id="KW-0472">Membrane</keyword>
<comment type="catalytic activity">
    <reaction evidence="1">
        <text>S-ubiquitinyl-[E2 ubiquitin-conjugating enzyme]-L-cysteine + [acceptor protein]-L-lysine = [E2 ubiquitin-conjugating enzyme]-L-cysteine + N(6)-ubiquitinyl-[acceptor protein]-L-lysine.</text>
        <dbReference type="EC" id="2.3.2.27"/>
    </reaction>
</comment>
<feature type="compositionally biased region" description="Polar residues" evidence="16">
    <location>
        <begin position="519"/>
        <end position="534"/>
    </location>
</feature>
<dbReference type="GO" id="GO:0005789">
    <property type="term" value="C:endoplasmic reticulum membrane"/>
    <property type="evidence" value="ECO:0007669"/>
    <property type="project" value="UniProtKB-SubCell"/>
</dbReference>
<evidence type="ECO:0000256" key="2">
    <source>
        <dbReference type="ARBA" id="ARBA00004477"/>
    </source>
</evidence>
<feature type="region of interest" description="Disordered" evidence="16">
    <location>
        <begin position="519"/>
        <end position="539"/>
    </location>
</feature>
<dbReference type="PANTHER" id="PTHR22763">
    <property type="entry name" value="RING ZINC FINGER PROTEIN"/>
    <property type="match status" value="1"/>
</dbReference>
<evidence type="ECO:0000256" key="1">
    <source>
        <dbReference type="ARBA" id="ARBA00000900"/>
    </source>
</evidence>
<evidence type="ECO:0000256" key="9">
    <source>
        <dbReference type="ARBA" id="ARBA00022771"/>
    </source>
</evidence>
<feature type="domain" description="RING-type" evidence="18">
    <location>
        <begin position="296"/>
        <end position="334"/>
    </location>
</feature>
<dbReference type="PROSITE" id="PS50089">
    <property type="entry name" value="ZF_RING_2"/>
    <property type="match status" value="1"/>
</dbReference>
<evidence type="ECO:0000256" key="4">
    <source>
        <dbReference type="ARBA" id="ARBA00010089"/>
    </source>
</evidence>
<evidence type="ECO:0000256" key="6">
    <source>
        <dbReference type="ARBA" id="ARBA00022679"/>
    </source>
</evidence>
<dbReference type="InterPro" id="IPR001841">
    <property type="entry name" value="Znf_RING"/>
</dbReference>
<keyword evidence="13 17" id="KW-1133">Transmembrane helix</keyword>
<evidence type="ECO:0000256" key="11">
    <source>
        <dbReference type="ARBA" id="ARBA00022824"/>
    </source>
</evidence>
<dbReference type="Pfam" id="PF25563">
    <property type="entry name" value="TPR_SYVN1_N"/>
    <property type="match status" value="1"/>
</dbReference>
<dbReference type="GO" id="GO:0043161">
    <property type="term" value="P:proteasome-mediated ubiquitin-dependent protein catabolic process"/>
    <property type="evidence" value="ECO:0007669"/>
    <property type="project" value="TreeGrafter"/>
</dbReference>
<feature type="region of interest" description="Disordered" evidence="16">
    <location>
        <begin position="466"/>
        <end position="499"/>
    </location>
</feature>
<evidence type="ECO:0000256" key="3">
    <source>
        <dbReference type="ARBA" id="ARBA00004906"/>
    </source>
</evidence>
<evidence type="ECO:0000313" key="19">
    <source>
        <dbReference type="EMBL" id="CAD9236109.1"/>
    </source>
</evidence>
<evidence type="ECO:0000256" key="12">
    <source>
        <dbReference type="ARBA" id="ARBA00022833"/>
    </source>
</evidence>
<dbReference type="GO" id="GO:0061630">
    <property type="term" value="F:ubiquitin protein ligase activity"/>
    <property type="evidence" value="ECO:0007669"/>
    <property type="project" value="UniProtKB-EC"/>
</dbReference>
<evidence type="ECO:0000256" key="14">
    <source>
        <dbReference type="ARBA" id="ARBA00023136"/>
    </source>
</evidence>
<feature type="compositionally biased region" description="Polar residues" evidence="16">
    <location>
        <begin position="477"/>
        <end position="487"/>
    </location>
</feature>
<dbReference type="GO" id="GO:0036503">
    <property type="term" value="P:ERAD pathway"/>
    <property type="evidence" value="ECO:0007669"/>
    <property type="project" value="TreeGrafter"/>
</dbReference>
<feature type="region of interest" description="Disordered" evidence="16">
    <location>
        <begin position="346"/>
        <end position="367"/>
    </location>
</feature>
<evidence type="ECO:0000259" key="18">
    <source>
        <dbReference type="PROSITE" id="PS50089"/>
    </source>
</evidence>
<feature type="region of interest" description="Disordered" evidence="16">
    <location>
        <begin position="619"/>
        <end position="668"/>
    </location>
</feature>
<proteinExistence type="inferred from homology"/>
<comment type="similarity">
    <text evidence="4">Belongs to the HRD1 family.</text>
</comment>
<dbReference type="Gene3D" id="3.30.40.10">
    <property type="entry name" value="Zinc/RING finger domain, C3HC4 (zinc finger)"/>
    <property type="match status" value="1"/>
</dbReference>
<dbReference type="PANTHER" id="PTHR22763:SF184">
    <property type="entry name" value="E3 UBIQUITIN-PROTEIN LIGASE SYNOVIOLIN"/>
    <property type="match status" value="1"/>
</dbReference>
<keyword evidence="12" id="KW-0862">Zinc</keyword>
<evidence type="ECO:0000256" key="10">
    <source>
        <dbReference type="ARBA" id="ARBA00022786"/>
    </source>
</evidence>
<protein>
    <recommendedName>
        <fullName evidence="5">RING-type E3 ubiquitin transferase</fullName>
        <ecNumber evidence="5">2.3.2.27</ecNumber>
    </recommendedName>
</protein>
<dbReference type="AlphaFoldDB" id="A0A7S1TGM3"/>
<dbReference type="InterPro" id="IPR013083">
    <property type="entry name" value="Znf_RING/FYVE/PHD"/>
</dbReference>
<keyword evidence="11" id="KW-0256">Endoplasmic reticulum</keyword>
<feature type="transmembrane region" description="Helical" evidence="17">
    <location>
        <begin position="145"/>
        <end position="169"/>
    </location>
</feature>
<evidence type="ECO:0000256" key="15">
    <source>
        <dbReference type="PROSITE-ProRule" id="PRU00175"/>
    </source>
</evidence>
<organism evidence="19">
    <name type="scientific">Compsopogon caeruleus</name>
    <dbReference type="NCBI Taxonomy" id="31354"/>
    <lineage>
        <taxon>Eukaryota</taxon>
        <taxon>Rhodophyta</taxon>
        <taxon>Compsopogonophyceae</taxon>
        <taxon>Compsopogonales</taxon>
        <taxon>Compsopogonaceae</taxon>
        <taxon>Compsopogon</taxon>
    </lineage>
</organism>
<feature type="transmembrane region" description="Helical" evidence="17">
    <location>
        <begin position="45"/>
        <end position="66"/>
    </location>
</feature>
<keyword evidence="6" id="KW-0808">Transferase</keyword>
<dbReference type="InterPro" id="IPR058051">
    <property type="entry name" value="Znf_RING_synoviolin"/>
</dbReference>
<evidence type="ECO:0000256" key="13">
    <source>
        <dbReference type="ARBA" id="ARBA00022989"/>
    </source>
</evidence>
<dbReference type="InterPro" id="IPR057992">
    <property type="entry name" value="TPR_SYVN1_N"/>
</dbReference>
<evidence type="ECO:0000256" key="17">
    <source>
        <dbReference type="SAM" id="Phobius"/>
    </source>
</evidence>
<dbReference type="Pfam" id="PF13639">
    <property type="entry name" value="zf-RING_2"/>
    <property type="match status" value="1"/>
</dbReference>
<comment type="subcellular location">
    <subcellularLocation>
        <location evidence="2">Endoplasmic reticulum membrane</location>
        <topology evidence="2">Multi-pass membrane protein</topology>
    </subcellularLocation>
</comment>
<comment type="pathway">
    <text evidence="3">Protein modification; protein ubiquitination.</text>
</comment>
<dbReference type="SMART" id="SM00184">
    <property type="entry name" value="RING"/>
    <property type="match status" value="1"/>
</dbReference>
<keyword evidence="7 17" id="KW-0812">Transmembrane</keyword>
<dbReference type="EC" id="2.3.2.27" evidence="5"/>
<sequence length="689" mass="77811">MWSSIASYIGGSYILGIATVWYAFHLKRWFYNSVGYLVESKVATLILGNVYLATVVLVGKMVQWIFLGQLRFRETERLQIRMREAVVETCLAMSVFKFDRTDFDARFLLFLSILLFMKTFHWLAKDRVDFMEEQPLVPLRSHLRLTFLLLTFLVLDLVLLYWSIIYGALRNQYPILVLFTFEFTLLFITISWNAVRYILLLIDLKMDGRWDDRSTFSFYAELVADVSQLLVYMAFFVYVLFHYSLPLHIIRDIYITFSNFQRRCNDFLRYRKVLNEMNELFPNATEEELDAADRVCIICREDMQSAKKLNCGHLFHPRCLQSWLKRQRICPTCRAAIDFRGGAARRDQAGAGQGQAGDAARLPGPQNALPQQQDGFLGAFGRFIQRRFTNGQGGGRARQVVRTPMFYVVQQPGPQQGPRVVQAGPMRVVYGQPGVPPQGMMPGHPHMHRQPYPRVVQQQPTGMALVPPSATEGLPNPTGQDSTTRANQPGGRHPQTGVEPVGSTPFSLLQTRVPTQNVQRVTTGNSSVPNSSRRPLTRGPMLFVNQPRVSPSPGISGQLSEEVGLTSSRLPLDRLIRMQYQLEDMRRELNQLILEASTEAMPSTSPVLPVSTVSLTSLSPTQPERAQEQAGSSEPTVKAEPVTPLVDESSSALPSSTVSTLPDGAPPIDELRQRRLQRLENRDDKPPTS</sequence>
<feature type="transmembrane region" description="Helical" evidence="17">
    <location>
        <begin position="175"/>
        <end position="195"/>
    </location>
</feature>
<feature type="compositionally biased region" description="Low complexity" evidence="16">
    <location>
        <begin position="649"/>
        <end position="662"/>
    </location>
</feature>
<keyword evidence="8" id="KW-0479">Metal-binding</keyword>
<dbReference type="InterPro" id="IPR050731">
    <property type="entry name" value="HRD1_E3_ubiq-ligases"/>
</dbReference>
<name>A0A7S1TGM3_9RHOD</name>
<evidence type="ECO:0000256" key="16">
    <source>
        <dbReference type="SAM" id="MobiDB-lite"/>
    </source>
</evidence>
<dbReference type="EMBL" id="HBGH01014754">
    <property type="protein sequence ID" value="CAD9236109.1"/>
    <property type="molecule type" value="Transcribed_RNA"/>
</dbReference>
<feature type="transmembrane region" description="Helical" evidence="17">
    <location>
        <begin position="105"/>
        <end position="124"/>
    </location>
</feature>
<dbReference type="GO" id="GO:0008270">
    <property type="term" value="F:zinc ion binding"/>
    <property type="evidence" value="ECO:0007669"/>
    <property type="project" value="UniProtKB-KW"/>
</dbReference>
<keyword evidence="9 15" id="KW-0863">Zinc-finger</keyword>
<accession>A0A7S1TGM3</accession>
<evidence type="ECO:0000256" key="8">
    <source>
        <dbReference type="ARBA" id="ARBA00022723"/>
    </source>
</evidence>
<evidence type="ECO:0000256" key="5">
    <source>
        <dbReference type="ARBA" id="ARBA00012483"/>
    </source>
</evidence>
<reference evidence="19" key="1">
    <citation type="submission" date="2021-01" db="EMBL/GenBank/DDBJ databases">
        <authorList>
            <person name="Corre E."/>
            <person name="Pelletier E."/>
            <person name="Niang G."/>
            <person name="Scheremetjew M."/>
            <person name="Finn R."/>
            <person name="Kale V."/>
            <person name="Holt S."/>
            <person name="Cochrane G."/>
            <person name="Meng A."/>
            <person name="Brown T."/>
            <person name="Cohen L."/>
        </authorList>
    </citation>
    <scope>NUCLEOTIDE SEQUENCE</scope>
    <source>
        <strain evidence="19">SAG 36.94</strain>
    </source>
</reference>